<proteinExistence type="predicted"/>
<dbReference type="GO" id="GO:0006313">
    <property type="term" value="P:DNA transposition"/>
    <property type="evidence" value="ECO:0007669"/>
    <property type="project" value="InterPro"/>
</dbReference>
<keyword evidence="3" id="KW-1185">Reference proteome</keyword>
<dbReference type="SMART" id="SM01321">
    <property type="entry name" value="Y1_Tnp"/>
    <property type="match status" value="1"/>
</dbReference>
<dbReference type="OrthoDB" id="9800147at2"/>
<gene>
    <name evidence="2" type="ORF">FDQ92_03665</name>
</gene>
<evidence type="ECO:0000259" key="1">
    <source>
        <dbReference type="SMART" id="SM01321"/>
    </source>
</evidence>
<name>A0A4P8L302_9BACT</name>
<dbReference type="InterPro" id="IPR036515">
    <property type="entry name" value="Transposase_17_sf"/>
</dbReference>
<dbReference type="SUPFAM" id="SSF143422">
    <property type="entry name" value="Transposase IS200-like"/>
    <property type="match status" value="1"/>
</dbReference>
<dbReference type="InterPro" id="IPR002686">
    <property type="entry name" value="Transposase_17"/>
</dbReference>
<evidence type="ECO:0000313" key="3">
    <source>
        <dbReference type="Proteomes" id="UP000298602"/>
    </source>
</evidence>
<sequence>MEIVAGEQSCYTLLAFIALKMELHWRPNPLGKEFDPAHTMPNYRPAWHPGATYFFTVNTLRRRGCTLLTDHIDSVRAAVRTVRRAHPFRIHGWVVLPDHLHAVIELPPGGADFAARWRLIKAGFSKRLPPIERRSAVRVARGERGIWQRRFWEHLIRDERDFAAHMDYVHFNPVKHGHVARVAEWPYSTFHALVAKGIYPADWGGSMAADGVSCPD</sequence>
<dbReference type="KEGG" id="dax:FDQ92_03665"/>
<dbReference type="GO" id="GO:0004803">
    <property type="term" value="F:transposase activity"/>
    <property type="evidence" value="ECO:0007669"/>
    <property type="project" value="InterPro"/>
</dbReference>
<dbReference type="InterPro" id="IPR052715">
    <property type="entry name" value="RAYT_transposase"/>
</dbReference>
<reference evidence="2 3" key="1">
    <citation type="submission" date="2019-05" db="EMBL/GenBank/DDBJ databases">
        <title>The Complete Genome Sequence of the n-alkane-degrading Desulfoglaeba alkanexedens ALDC reveals multiple alkylsuccinate synthase gene clusters.</title>
        <authorList>
            <person name="Callaghan A.V."/>
            <person name="Davidova I.A."/>
            <person name="Duncan K.E."/>
            <person name="Morris B."/>
            <person name="McInerney M.J."/>
        </authorList>
    </citation>
    <scope>NUCLEOTIDE SEQUENCE [LARGE SCALE GENOMIC DNA]</scope>
    <source>
        <strain evidence="2 3">ALDC</strain>
    </source>
</reference>
<dbReference type="PANTHER" id="PTHR36966">
    <property type="entry name" value="REP-ASSOCIATED TYROSINE TRANSPOSASE"/>
    <property type="match status" value="1"/>
</dbReference>
<accession>A0A4P8L302</accession>
<dbReference type="NCBIfam" id="NF047646">
    <property type="entry name" value="REP_Tyr_transpos"/>
    <property type="match status" value="1"/>
</dbReference>
<protein>
    <submittedName>
        <fullName evidence="2">Transposase</fullName>
    </submittedName>
</protein>
<dbReference type="EMBL" id="CP040098">
    <property type="protein sequence ID" value="QCQ21355.1"/>
    <property type="molecule type" value="Genomic_DNA"/>
</dbReference>
<feature type="domain" description="Transposase IS200-like" evidence="1">
    <location>
        <begin position="48"/>
        <end position="172"/>
    </location>
</feature>
<dbReference type="AlphaFoldDB" id="A0A4P8L302"/>
<dbReference type="GO" id="GO:0043565">
    <property type="term" value="F:sequence-specific DNA binding"/>
    <property type="evidence" value="ECO:0007669"/>
    <property type="project" value="TreeGrafter"/>
</dbReference>
<organism evidence="2 3">
    <name type="scientific">Desulfoglaeba alkanexedens ALDC</name>
    <dbReference type="NCBI Taxonomy" id="980445"/>
    <lineage>
        <taxon>Bacteria</taxon>
        <taxon>Pseudomonadati</taxon>
        <taxon>Thermodesulfobacteriota</taxon>
        <taxon>Syntrophobacteria</taxon>
        <taxon>Syntrophobacterales</taxon>
        <taxon>Syntrophobacteraceae</taxon>
        <taxon>Desulfoglaeba</taxon>
    </lineage>
</organism>
<dbReference type="Gene3D" id="3.30.70.1290">
    <property type="entry name" value="Transposase IS200-like"/>
    <property type="match status" value="1"/>
</dbReference>
<reference evidence="2 3" key="2">
    <citation type="submission" date="2019-05" db="EMBL/GenBank/DDBJ databases">
        <authorList>
            <person name="Suflita J.M."/>
            <person name="Marks C.R."/>
        </authorList>
    </citation>
    <scope>NUCLEOTIDE SEQUENCE [LARGE SCALE GENOMIC DNA]</scope>
    <source>
        <strain evidence="2 3">ALDC</strain>
    </source>
</reference>
<dbReference type="PANTHER" id="PTHR36966:SF1">
    <property type="entry name" value="REP-ASSOCIATED TYROSINE TRANSPOSASE"/>
    <property type="match status" value="1"/>
</dbReference>
<evidence type="ECO:0000313" key="2">
    <source>
        <dbReference type="EMBL" id="QCQ21355.1"/>
    </source>
</evidence>
<dbReference type="Proteomes" id="UP000298602">
    <property type="component" value="Chromosome"/>
</dbReference>